<feature type="transmembrane region" description="Helical" evidence="9">
    <location>
        <begin position="125"/>
        <end position="149"/>
    </location>
</feature>
<evidence type="ECO:0000256" key="8">
    <source>
        <dbReference type="ARBA" id="ARBA00023136"/>
    </source>
</evidence>
<evidence type="ECO:0000313" key="12">
    <source>
        <dbReference type="Proteomes" id="UP000603352"/>
    </source>
</evidence>
<keyword evidence="8 9" id="KW-0472">Membrane</keyword>
<evidence type="ECO:0000313" key="11">
    <source>
        <dbReference type="EMBL" id="GGB37109.1"/>
    </source>
</evidence>
<dbReference type="InterPro" id="IPR035906">
    <property type="entry name" value="MetI-like_sf"/>
</dbReference>
<keyword evidence="7 9" id="KW-1133">Transmembrane helix</keyword>
<dbReference type="InterPro" id="IPR050366">
    <property type="entry name" value="BP-dependent_transpt_permease"/>
</dbReference>
<protein>
    <submittedName>
        <fullName evidence="11">Peptide ABC transporter permease</fullName>
    </submittedName>
</protein>
<evidence type="ECO:0000256" key="2">
    <source>
        <dbReference type="ARBA" id="ARBA00022448"/>
    </source>
</evidence>
<organism evidence="11 12">
    <name type="scientific">Tistrella bauzanensis</name>
    <dbReference type="NCBI Taxonomy" id="657419"/>
    <lineage>
        <taxon>Bacteria</taxon>
        <taxon>Pseudomonadati</taxon>
        <taxon>Pseudomonadota</taxon>
        <taxon>Alphaproteobacteria</taxon>
        <taxon>Geminicoccales</taxon>
        <taxon>Geminicoccaceae</taxon>
        <taxon>Tistrella</taxon>
    </lineage>
</organism>
<name>A0ABQ1IFU5_9PROT</name>
<feature type="transmembrane region" description="Helical" evidence="9">
    <location>
        <begin position="28"/>
        <end position="50"/>
    </location>
</feature>
<dbReference type="InterPro" id="IPR000515">
    <property type="entry name" value="MetI-like"/>
</dbReference>
<dbReference type="PROSITE" id="PS50928">
    <property type="entry name" value="ABC_TM1"/>
    <property type="match status" value="1"/>
</dbReference>
<feature type="domain" description="ABC transmembrane type-1" evidence="10">
    <location>
        <begin position="90"/>
        <end position="279"/>
    </location>
</feature>
<sequence>MTVTTSEGSGAGDGTAPVPRLLRRRRPVGLWIGATLVGLVIVLAVMGLIWTPYNPMALDIPHRLQAPSAAHWLGTDAFGRDVLSRIMSGATTSVTIGVSTVVTASLIGAPIGILAGFLGGMVDRLVAVVVDALLAFPGILMALGLMAVIGPGESSIVLALGIAYTPAMARVVRSIVMSLRSRDFVEASMVTGNSTLYTMAAHVLPNAVSPIIVLATSMFGWALLAESALSFLGLGVPPPAATWGSMLSAGRPHLGQADWLTIFPGACITLALLGICLVGDALRDRLDPRMRKA</sequence>
<keyword evidence="6" id="KW-0653">Protein transport</keyword>
<comment type="caution">
    <text evidence="11">The sequence shown here is derived from an EMBL/GenBank/DDBJ whole genome shotgun (WGS) entry which is preliminary data.</text>
</comment>
<feature type="transmembrane region" description="Helical" evidence="9">
    <location>
        <begin position="155"/>
        <end position="172"/>
    </location>
</feature>
<dbReference type="Proteomes" id="UP000603352">
    <property type="component" value="Unassembled WGS sequence"/>
</dbReference>
<evidence type="ECO:0000256" key="9">
    <source>
        <dbReference type="RuleBase" id="RU363032"/>
    </source>
</evidence>
<feature type="transmembrane region" description="Helical" evidence="9">
    <location>
        <begin position="203"/>
        <end position="224"/>
    </location>
</feature>
<dbReference type="SUPFAM" id="SSF161098">
    <property type="entry name" value="MetI-like"/>
    <property type="match status" value="1"/>
</dbReference>
<reference evidence="12" key="1">
    <citation type="journal article" date="2019" name="Int. J. Syst. Evol. Microbiol.">
        <title>The Global Catalogue of Microorganisms (GCM) 10K type strain sequencing project: providing services to taxonomists for standard genome sequencing and annotation.</title>
        <authorList>
            <consortium name="The Broad Institute Genomics Platform"/>
            <consortium name="The Broad Institute Genome Sequencing Center for Infectious Disease"/>
            <person name="Wu L."/>
            <person name="Ma J."/>
        </authorList>
    </citation>
    <scope>NUCLEOTIDE SEQUENCE [LARGE SCALE GENOMIC DNA]</scope>
    <source>
        <strain evidence="12">CGMCC 1.10188</strain>
    </source>
</reference>
<evidence type="ECO:0000256" key="3">
    <source>
        <dbReference type="ARBA" id="ARBA00022475"/>
    </source>
</evidence>
<feature type="transmembrane region" description="Helical" evidence="9">
    <location>
        <begin position="259"/>
        <end position="282"/>
    </location>
</feature>
<dbReference type="EMBL" id="BMDZ01000016">
    <property type="protein sequence ID" value="GGB37109.1"/>
    <property type="molecule type" value="Genomic_DNA"/>
</dbReference>
<dbReference type="PANTHER" id="PTHR43386">
    <property type="entry name" value="OLIGOPEPTIDE TRANSPORT SYSTEM PERMEASE PROTEIN APPC"/>
    <property type="match status" value="1"/>
</dbReference>
<dbReference type="Gene3D" id="1.10.3720.10">
    <property type="entry name" value="MetI-like"/>
    <property type="match status" value="1"/>
</dbReference>
<accession>A0ABQ1IFU5</accession>
<dbReference type="PANTHER" id="PTHR43386:SF1">
    <property type="entry name" value="D,D-DIPEPTIDE TRANSPORT SYSTEM PERMEASE PROTEIN DDPC-RELATED"/>
    <property type="match status" value="1"/>
</dbReference>
<feature type="transmembrane region" description="Helical" evidence="9">
    <location>
        <begin position="94"/>
        <end position="118"/>
    </location>
</feature>
<proteinExistence type="inferred from homology"/>
<keyword evidence="5" id="KW-0571">Peptide transport</keyword>
<keyword evidence="3" id="KW-1003">Cell membrane</keyword>
<evidence type="ECO:0000259" key="10">
    <source>
        <dbReference type="PROSITE" id="PS50928"/>
    </source>
</evidence>
<keyword evidence="12" id="KW-1185">Reference proteome</keyword>
<evidence type="ECO:0000256" key="7">
    <source>
        <dbReference type="ARBA" id="ARBA00022989"/>
    </source>
</evidence>
<comment type="subcellular location">
    <subcellularLocation>
        <location evidence="1 9">Cell membrane</location>
        <topology evidence="1 9">Multi-pass membrane protein</topology>
    </subcellularLocation>
</comment>
<keyword evidence="2 9" id="KW-0813">Transport</keyword>
<evidence type="ECO:0000256" key="4">
    <source>
        <dbReference type="ARBA" id="ARBA00022692"/>
    </source>
</evidence>
<dbReference type="RefSeq" id="WP_188577002.1">
    <property type="nucleotide sequence ID" value="NZ_BMDZ01000016.1"/>
</dbReference>
<gene>
    <name evidence="11" type="ORF">GCM10011505_18190</name>
</gene>
<comment type="similarity">
    <text evidence="9">Belongs to the binding-protein-dependent transport system permease family.</text>
</comment>
<dbReference type="Pfam" id="PF00528">
    <property type="entry name" value="BPD_transp_1"/>
    <property type="match status" value="1"/>
</dbReference>
<evidence type="ECO:0000256" key="5">
    <source>
        <dbReference type="ARBA" id="ARBA00022856"/>
    </source>
</evidence>
<keyword evidence="4 9" id="KW-0812">Transmembrane</keyword>
<evidence type="ECO:0000256" key="1">
    <source>
        <dbReference type="ARBA" id="ARBA00004651"/>
    </source>
</evidence>
<evidence type="ECO:0000256" key="6">
    <source>
        <dbReference type="ARBA" id="ARBA00022927"/>
    </source>
</evidence>
<dbReference type="CDD" id="cd06261">
    <property type="entry name" value="TM_PBP2"/>
    <property type="match status" value="1"/>
</dbReference>